<dbReference type="KEGG" id="apln:108741647"/>
<proteinExistence type="predicted"/>
<gene>
    <name evidence="2" type="primary">LOC108741647</name>
</gene>
<dbReference type="Proteomes" id="UP000192223">
    <property type="component" value="Unplaced"/>
</dbReference>
<sequence>MGLIRLHPQGTTTIRSMPRRGTLSAVSRRAGSVLERPASNFEVPNTRNPGISGILSLGNFEIRISRTPKLCFGVLGICISKFLGLSIPELPNFVSWGLLSSNLDPPPFGP</sequence>
<accession>A0A1W4X7K0</accession>
<reference evidence="2" key="1">
    <citation type="submission" date="2025-08" db="UniProtKB">
        <authorList>
            <consortium name="RefSeq"/>
        </authorList>
    </citation>
    <scope>IDENTIFICATION</scope>
    <source>
        <tissue evidence="2">Entire body</tissue>
    </source>
</reference>
<organism evidence="1 2">
    <name type="scientific">Agrilus planipennis</name>
    <name type="common">Emerald ash borer</name>
    <name type="synonym">Agrilus marcopoli</name>
    <dbReference type="NCBI Taxonomy" id="224129"/>
    <lineage>
        <taxon>Eukaryota</taxon>
        <taxon>Metazoa</taxon>
        <taxon>Ecdysozoa</taxon>
        <taxon>Arthropoda</taxon>
        <taxon>Hexapoda</taxon>
        <taxon>Insecta</taxon>
        <taxon>Pterygota</taxon>
        <taxon>Neoptera</taxon>
        <taxon>Endopterygota</taxon>
        <taxon>Coleoptera</taxon>
        <taxon>Polyphaga</taxon>
        <taxon>Elateriformia</taxon>
        <taxon>Buprestoidea</taxon>
        <taxon>Buprestidae</taxon>
        <taxon>Agrilinae</taxon>
        <taxon>Agrilus</taxon>
    </lineage>
</organism>
<name>A0A1W4X7K0_AGRPL</name>
<evidence type="ECO:0000313" key="2">
    <source>
        <dbReference type="RefSeq" id="XP_018332014.1"/>
    </source>
</evidence>
<dbReference type="GeneID" id="108741647"/>
<dbReference type="InParanoid" id="A0A1W4X7K0"/>
<protein>
    <submittedName>
        <fullName evidence="2">Uncharacterized protein LOC108741647</fullName>
    </submittedName>
</protein>
<dbReference type="RefSeq" id="XP_018332014.1">
    <property type="nucleotide sequence ID" value="XM_018476512.1"/>
</dbReference>
<evidence type="ECO:0000313" key="1">
    <source>
        <dbReference type="Proteomes" id="UP000192223"/>
    </source>
</evidence>
<dbReference type="AlphaFoldDB" id="A0A1W4X7K0"/>
<keyword evidence="1" id="KW-1185">Reference proteome</keyword>